<reference evidence="2 3" key="1">
    <citation type="submission" date="2018-10" db="EMBL/GenBank/DDBJ databases">
        <title>Genomic Encyclopedia of Archaeal and Bacterial Type Strains, Phase II (KMG-II): from individual species to whole genera.</title>
        <authorList>
            <person name="Goeker M."/>
        </authorList>
    </citation>
    <scope>NUCLEOTIDE SEQUENCE [LARGE SCALE GENOMIC DNA]</scope>
    <source>
        <strain evidence="2 3">DSM 15094</strain>
    </source>
</reference>
<organism evidence="2 3">
    <name type="scientific">Flavobacterium limicola</name>
    <dbReference type="NCBI Taxonomy" id="180441"/>
    <lineage>
        <taxon>Bacteria</taxon>
        <taxon>Pseudomonadati</taxon>
        <taxon>Bacteroidota</taxon>
        <taxon>Flavobacteriia</taxon>
        <taxon>Flavobacteriales</taxon>
        <taxon>Flavobacteriaceae</taxon>
        <taxon>Flavobacterium</taxon>
    </lineage>
</organism>
<dbReference type="PROSITE" id="PS50844">
    <property type="entry name" value="AFP_LIKE"/>
    <property type="match status" value="1"/>
</dbReference>
<evidence type="ECO:0000313" key="2">
    <source>
        <dbReference type="EMBL" id="RKS89659.1"/>
    </source>
</evidence>
<dbReference type="PANTHER" id="PTHR42966:SF1">
    <property type="entry name" value="SIALIC ACID SYNTHASE"/>
    <property type="match status" value="1"/>
</dbReference>
<dbReference type="SUPFAM" id="SSF51269">
    <property type="entry name" value="AFP III-like domain"/>
    <property type="match status" value="1"/>
</dbReference>
<dbReference type="GO" id="GO:0047444">
    <property type="term" value="F:N-acylneuraminate-9-phosphate synthase activity"/>
    <property type="evidence" value="ECO:0007669"/>
    <property type="project" value="TreeGrafter"/>
</dbReference>
<feature type="domain" description="AFP-like" evidence="1">
    <location>
        <begin position="319"/>
        <end position="376"/>
    </location>
</feature>
<dbReference type="InterPro" id="IPR013974">
    <property type="entry name" value="SAF"/>
</dbReference>
<dbReference type="InterPro" id="IPR051690">
    <property type="entry name" value="PseI-like"/>
</dbReference>
<evidence type="ECO:0000313" key="3">
    <source>
        <dbReference type="Proteomes" id="UP000280091"/>
    </source>
</evidence>
<dbReference type="InterPro" id="IPR057736">
    <property type="entry name" value="SAF_PseI/NeuA/NeuB"/>
</dbReference>
<sequence>MQYSCPFESFGDCSRQAKLEDKIDNSQQKTMNPYIEIAGRKIGADYPPLVIAEIGINHEGSLAVAKEMVDAAKRAGVEVVKHQTHIVADEMSGAAKKVIPGNADVSIYEIMERCSLNEADELDLKKYVESKGMLFISTPFSRAAADRLENFDVPAYKIGSGECNNYPLLEHIASFGKPVLLSTGMNTIASIRKAIAIFDKHKVPVAVLHTTNLYPTPIRLVRFGAMMEMHHAFPDKVFGLSDHTLNNTACLGAVALGASILERHFTDHMQRTGPDIVCSMDEQTTKDLLLSSNEMWQMRGGVKEPALEEQVTIDFAFATVCAIKPIQKGDVLTKENIWVKRPGTGKILAEHFNDLIGKVATRTIANDEQLDWIDFA</sequence>
<dbReference type="Gene3D" id="3.20.20.70">
    <property type="entry name" value="Aldolase class I"/>
    <property type="match status" value="1"/>
</dbReference>
<dbReference type="Gene3D" id="3.90.1210.10">
    <property type="entry name" value="Antifreeze-like/N-acetylneuraminic acid synthase C-terminal domain"/>
    <property type="match status" value="1"/>
</dbReference>
<dbReference type="Pfam" id="PF08666">
    <property type="entry name" value="SAF"/>
    <property type="match status" value="1"/>
</dbReference>
<keyword evidence="3" id="KW-1185">Reference proteome</keyword>
<dbReference type="SMART" id="SM00858">
    <property type="entry name" value="SAF"/>
    <property type="match status" value="1"/>
</dbReference>
<dbReference type="InterPro" id="IPR036732">
    <property type="entry name" value="AFP_Neu5c_C_sf"/>
</dbReference>
<dbReference type="GO" id="GO:0016051">
    <property type="term" value="P:carbohydrate biosynthetic process"/>
    <property type="evidence" value="ECO:0007669"/>
    <property type="project" value="InterPro"/>
</dbReference>
<dbReference type="InterPro" id="IPR006190">
    <property type="entry name" value="SAF_AFP_Neu5Ac"/>
</dbReference>
<dbReference type="InterPro" id="IPR013132">
    <property type="entry name" value="PseI/NeuA/B-like_N"/>
</dbReference>
<gene>
    <name evidence="2" type="ORF">BC952_3088</name>
</gene>
<name>A0A495RQP6_9FLAO</name>
<dbReference type="Proteomes" id="UP000280091">
    <property type="component" value="Unassembled WGS sequence"/>
</dbReference>
<dbReference type="PANTHER" id="PTHR42966">
    <property type="entry name" value="N-ACETYLNEURAMINATE SYNTHASE"/>
    <property type="match status" value="1"/>
</dbReference>
<accession>A0A495RQP6</accession>
<dbReference type="Pfam" id="PF03102">
    <property type="entry name" value="NeuB"/>
    <property type="match status" value="1"/>
</dbReference>
<dbReference type="InterPro" id="IPR013785">
    <property type="entry name" value="Aldolase_TIM"/>
</dbReference>
<evidence type="ECO:0000259" key="1">
    <source>
        <dbReference type="PROSITE" id="PS50844"/>
    </source>
</evidence>
<comment type="caution">
    <text evidence="2">The sequence shown here is derived from an EMBL/GenBank/DDBJ whole genome shotgun (WGS) entry which is preliminary data.</text>
</comment>
<dbReference type="EMBL" id="RBXA01000007">
    <property type="protein sequence ID" value="RKS89659.1"/>
    <property type="molecule type" value="Genomic_DNA"/>
</dbReference>
<dbReference type="SUPFAM" id="SSF51569">
    <property type="entry name" value="Aldolase"/>
    <property type="match status" value="1"/>
</dbReference>
<dbReference type="AlphaFoldDB" id="A0A495RQP6"/>
<dbReference type="CDD" id="cd11615">
    <property type="entry name" value="SAF_NeuB_like"/>
    <property type="match status" value="1"/>
</dbReference>
<proteinExistence type="predicted"/>
<protein>
    <submittedName>
        <fullName evidence="2">N-acetylneuraminate synthase</fullName>
    </submittedName>
</protein>